<dbReference type="eggNOG" id="arCOG04139">
    <property type="taxonomic scope" value="Archaea"/>
</dbReference>
<dbReference type="Pfam" id="PF02558">
    <property type="entry name" value="ApbA"/>
    <property type="match status" value="1"/>
</dbReference>
<accession>I3TFJ0</accession>
<evidence type="ECO:0000313" key="10">
    <source>
        <dbReference type="EMBL" id="AFK51528.1"/>
    </source>
</evidence>
<keyword evidence="11" id="KW-1185">Reference proteome</keyword>
<comment type="similarity">
    <text evidence="2 7">Belongs to the ketopantoate reductase family.</text>
</comment>
<dbReference type="PANTHER" id="PTHR21708:SF26">
    <property type="entry name" value="2-DEHYDROPANTOATE 2-REDUCTASE"/>
    <property type="match status" value="1"/>
</dbReference>
<evidence type="ECO:0000256" key="6">
    <source>
        <dbReference type="ARBA" id="ARBA00048196"/>
    </source>
</evidence>
<dbReference type="InterPro" id="IPR036291">
    <property type="entry name" value="NAD(P)-bd_dom_sf"/>
</dbReference>
<evidence type="ECO:0000256" key="4">
    <source>
        <dbReference type="ARBA" id="ARBA00023002"/>
    </source>
</evidence>
<dbReference type="Gene3D" id="1.10.1040.10">
    <property type="entry name" value="N-(1-d-carboxylethyl)-l-norvaline Dehydrogenase, domain 2"/>
    <property type="match status" value="1"/>
</dbReference>
<dbReference type="HOGENOM" id="CLU_031468_0_0_2"/>
<dbReference type="InterPro" id="IPR013752">
    <property type="entry name" value="KPA_reductase"/>
</dbReference>
<evidence type="ECO:0000259" key="9">
    <source>
        <dbReference type="Pfam" id="PF08546"/>
    </source>
</evidence>
<evidence type="ECO:0000259" key="8">
    <source>
        <dbReference type="Pfam" id="PF02558"/>
    </source>
</evidence>
<feature type="domain" description="Ketopantoate reductase N-terminal" evidence="8">
    <location>
        <begin position="7"/>
        <end position="157"/>
    </location>
</feature>
<dbReference type="InterPro" id="IPR051402">
    <property type="entry name" value="KPR-Related"/>
</dbReference>
<dbReference type="GO" id="GO:0015937">
    <property type="term" value="P:coenzyme A biosynthetic process"/>
    <property type="evidence" value="ECO:0007669"/>
    <property type="project" value="UniProtKB-UniPathway"/>
</dbReference>
<evidence type="ECO:0000256" key="3">
    <source>
        <dbReference type="ARBA" id="ARBA00022857"/>
    </source>
</evidence>
<protein>
    <recommendedName>
        <fullName evidence="7">2-dehydropantoate 2-reductase</fullName>
        <ecNumber evidence="7">1.1.1.169</ecNumber>
    </recommendedName>
    <alternativeName>
        <fullName evidence="7">Ketopantoate reductase</fullName>
    </alternativeName>
</protein>
<proteinExistence type="inferred from homology"/>
<comment type="catalytic activity">
    <reaction evidence="5">
        <text>(R)-pantoate + NADP(+) = 2-dehydropantoate + NADPH + H(+)</text>
        <dbReference type="Rhea" id="RHEA:16233"/>
        <dbReference type="ChEBI" id="CHEBI:11561"/>
        <dbReference type="ChEBI" id="CHEBI:15378"/>
        <dbReference type="ChEBI" id="CHEBI:15980"/>
        <dbReference type="ChEBI" id="CHEBI:57783"/>
        <dbReference type="ChEBI" id="CHEBI:58349"/>
        <dbReference type="EC" id="1.1.1.169"/>
    </reaction>
    <physiologicalReaction direction="right-to-left" evidence="5">
        <dbReference type="Rhea" id="RHEA:16235"/>
    </physiologicalReaction>
</comment>
<dbReference type="SUPFAM" id="SSF51735">
    <property type="entry name" value="NAD(P)-binding Rossmann-fold domains"/>
    <property type="match status" value="1"/>
</dbReference>
<evidence type="ECO:0000313" key="11">
    <source>
        <dbReference type="Proteomes" id="UP000005270"/>
    </source>
</evidence>
<dbReference type="AlphaFoldDB" id="I3TFJ0"/>
<dbReference type="InParanoid" id="I3TFJ0"/>
<comment type="function">
    <text evidence="7">Catalyzes the NADPH-dependent reduction of ketopantoate into pantoic acid.</text>
</comment>
<dbReference type="NCBIfam" id="TIGR00745">
    <property type="entry name" value="apbA_panE"/>
    <property type="match status" value="1"/>
</dbReference>
<dbReference type="InterPro" id="IPR003710">
    <property type="entry name" value="ApbA"/>
</dbReference>
<dbReference type="InterPro" id="IPR013328">
    <property type="entry name" value="6PGD_dom2"/>
</dbReference>
<sequence length="315" mass="34395">MPAYAKYCIVGGGAVGSVLAFYLSRGDPGQEVAVFYRRSESVKAVEKAGGVIVEFGGSTSLVRVRPLLYTETGVECDYVINAVKAVDVPSTLDLMRAVSRLARLILMVQNGFGSLELAEEAFPDKCVAGGVVYFGAERVREDYVKHTGGNSVVVGSRRGWCEGLDELAESLRRGGCDVKVVDNIDFYRWLKLGLNSVVNPLTAIARARNKVVLLEEARSLVEMILSEVVEAARLHGVSLDKEKLLRHVLNGAQATGENYSSMAQDLMKGRKTEVDYINGFVARTLESAGWNISVNKVITLLIHMIEGWHEQEGHS</sequence>
<keyword evidence="7" id="KW-0173">Coenzyme A biosynthesis</keyword>
<dbReference type="PANTHER" id="PTHR21708">
    <property type="entry name" value="PROBABLE 2-DEHYDROPANTOATE 2-REDUCTASE"/>
    <property type="match status" value="1"/>
</dbReference>
<dbReference type="Gene3D" id="3.40.50.720">
    <property type="entry name" value="NAD(P)-binding Rossmann-like Domain"/>
    <property type="match status" value="1"/>
</dbReference>
<evidence type="ECO:0000256" key="1">
    <source>
        <dbReference type="ARBA" id="ARBA00004724"/>
    </source>
</evidence>
<dbReference type="GO" id="GO:0008677">
    <property type="term" value="F:2-dehydropantoate 2-reductase activity"/>
    <property type="evidence" value="ECO:0007669"/>
    <property type="project" value="UniProtKB-EC"/>
</dbReference>
<dbReference type="Proteomes" id="UP000005270">
    <property type="component" value="Chromosome"/>
</dbReference>
<dbReference type="STRING" id="1184251.TCELL_1105"/>
<keyword evidence="4 7" id="KW-0560">Oxidoreductase</keyword>
<name>I3TFJ0_THEC1</name>
<dbReference type="OrthoDB" id="201845at2157"/>
<dbReference type="GO" id="GO:0005737">
    <property type="term" value="C:cytoplasm"/>
    <property type="evidence" value="ECO:0007669"/>
    <property type="project" value="TreeGrafter"/>
</dbReference>
<dbReference type="UniPathway" id="UPA00241"/>
<dbReference type="Pfam" id="PF08546">
    <property type="entry name" value="ApbA_C"/>
    <property type="match status" value="1"/>
</dbReference>
<evidence type="ECO:0000256" key="2">
    <source>
        <dbReference type="ARBA" id="ARBA00007870"/>
    </source>
</evidence>
<dbReference type="EMBL" id="CP003531">
    <property type="protein sequence ID" value="AFK51528.1"/>
    <property type="molecule type" value="Genomic_DNA"/>
</dbReference>
<evidence type="ECO:0000256" key="5">
    <source>
        <dbReference type="ARBA" id="ARBA00047506"/>
    </source>
</evidence>
<dbReference type="RefSeq" id="WP_014737778.1">
    <property type="nucleotide sequence ID" value="NC_017954.1"/>
</dbReference>
<feature type="domain" description="Ketopantoate reductase C-terminal" evidence="9">
    <location>
        <begin position="184"/>
        <end position="306"/>
    </location>
</feature>
<dbReference type="GeneID" id="13013424"/>
<comment type="pathway">
    <text evidence="1 7">Cofactor biosynthesis; coenzyme A biosynthesis.</text>
</comment>
<dbReference type="InterPro" id="IPR008927">
    <property type="entry name" value="6-PGluconate_DH-like_C_sf"/>
</dbReference>
<keyword evidence="3 7" id="KW-0521">NADP</keyword>
<dbReference type="KEGG" id="thg:TCELL_1105"/>
<gene>
    <name evidence="10" type="ordered locus">TCELL_1105</name>
</gene>
<dbReference type="InterPro" id="IPR013332">
    <property type="entry name" value="KPR_N"/>
</dbReference>
<dbReference type="SUPFAM" id="SSF48179">
    <property type="entry name" value="6-phosphogluconate dehydrogenase C-terminal domain-like"/>
    <property type="match status" value="1"/>
</dbReference>
<dbReference type="EC" id="1.1.1.169" evidence="7"/>
<reference evidence="10 11" key="1">
    <citation type="journal article" date="2012" name="J. Bacteriol.">
        <title>Complete genome sequence of the hyperthermophilic cellulolytic Crenarchaeon 'Thermogladius cellulolyticus' 1633.</title>
        <authorList>
            <person name="Mardanov A.V."/>
            <person name="Kochetkova T.V."/>
            <person name="Beletsky A.V."/>
            <person name="Bonch-Osmolovskaya E.A."/>
            <person name="Ravin N.V."/>
            <person name="Skryabin K.G."/>
        </authorList>
    </citation>
    <scope>NUCLEOTIDE SEQUENCE [LARGE SCALE GENOMIC DNA]</scope>
    <source>
        <strain evidence="11">DSM 22663 / VKM B-2946 / 1633</strain>
    </source>
</reference>
<dbReference type="GO" id="GO:0015940">
    <property type="term" value="P:pantothenate biosynthetic process"/>
    <property type="evidence" value="ECO:0007669"/>
    <property type="project" value="InterPro"/>
</dbReference>
<evidence type="ECO:0000256" key="7">
    <source>
        <dbReference type="RuleBase" id="RU362068"/>
    </source>
</evidence>
<comment type="catalytic activity">
    <reaction evidence="6">
        <text>(R)-pantoate + NAD(+) = 2-dehydropantoate + NADH + H(+)</text>
        <dbReference type="Rhea" id="RHEA:61292"/>
        <dbReference type="ChEBI" id="CHEBI:11561"/>
        <dbReference type="ChEBI" id="CHEBI:15378"/>
        <dbReference type="ChEBI" id="CHEBI:15980"/>
        <dbReference type="ChEBI" id="CHEBI:57540"/>
        <dbReference type="ChEBI" id="CHEBI:57945"/>
    </reaction>
    <physiologicalReaction direction="right-to-left" evidence="6">
        <dbReference type="Rhea" id="RHEA:61294"/>
    </physiologicalReaction>
</comment>
<organism evidence="10 11">
    <name type="scientific">Thermogladius calderae (strain DSM 22663 / VKM B-2946 / 1633)</name>
    <dbReference type="NCBI Taxonomy" id="1184251"/>
    <lineage>
        <taxon>Archaea</taxon>
        <taxon>Thermoproteota</taxon>
        <taxon>Thermoprotei</taxon>
        <taxon>Desulfurococcales</taxon>
        <taxon>Desulfurococcaceae</taxon>
        <taxon>Thermogladius</taxon>
    </lineage>
</organism>